<dbReference type="EMBL" id="JAKELL010000084">
    <property type="protein sequence ID" value="KAH8983820.1"/>
    <property type="molecule type" value="Genomic_DNA"/>
</dbReference>
<sequence>MLGPFKGLGSIAEEQNWALLRPLAAFVRSNARPIQGNWQYHRGATLGPFKAIGGRAEEQDWAHLSPSAACGRSNAGPIQGNWGNTGPIQGSWQYRRGTRLGPFETIDSIYHLQYRTMLGPFKGLGSITEEQDWALLRLSAAFVRSNARPIQGNRQYHRGATLGPFKAIGGRAEEQDWAHLSPLAAYVRSNAGPIQGRNGGPIQSHWQHVLGMKAIGNTS</sequence>
<reference evidence="1" key="1">
    <citation type="submission" date="2022-01" db="EMBL/GenBank/DDBJ databases">
        <title>Comparative genomics reveals a dynamic genome evolution in the ectomycorrhizal milk-cap (Lactarius) mushrooms.</title>
        <authorList>
            <consortium name="DOE Joint Genome Institute"/>
            <person name="Lebreton A."/>
            <person name="Tang N."/>
            <person name="Kuo A."/>
            <person name="LaButti K."/>
            <person name="Drula E."/>
            <person name="Barry K."/>
            <person name="Clum A."/>
            <person name="Lipzen A."/>
            <person name="Mousain D."/>
            <person name="Ng V."/>
            <person name="Wang R."/>
            <person name="Wang X."/>
            <person name="Dai Y."/>
            <person name="Henrissat B."/>
            <person name="Grigoriev I.V."/>
            <person name="Guerin-Laguette A."/>
            <person name="Yu F."/>
            <person name="Martin F.M."/>
        </authorList>
    </citation>
    <scope>NUCLEOTIDE SEQUENCE</scope>
    <source>
        <strain evidence="1">QP</strain>
    </source>
</reference>
<gene>
    <name evidence="1" type="ORF">EDB92DRAFT_1819348</name>
</gene>
<evidence type="ECO:0000313" key="1">
    <source>
        <dbReference type="EMBL" id="KAH8983820.1"/>
    </source>
</evidence>
<proteinExistence type="predicted"/>
<dbReference type="Proteomes" id="UP001201163">
    <property type="component" value="Unassembled WGS sequence"/>
</dbReference>
<organism evidence="1 2">
    <name type="scientific">Lactarius akahatsu</name>
    <dbReference type="NCBI Taxonomy" id="416441"/>
    <lineage>
        <taxon>Eukaryota</taxon>
        <taxon>Fungi</taxon>
        <taxon>Dikarya</taxon>
        <taxon>Basidiomycota</taxon>
        <taxon>Agaricomycotina</taxon>
        <taxon>Agaricomycetes</taxon>
        <taxon>Russulales</taxon>
        <taxon>Russulaceae</taxon>
        <taxon>Lactarius</taxon>
    </lineage>
</organism>
<dbReference type="AlphaFoldDB" id="A0AAD4L7X0"/>
<evidence type="ECO:0000313" key="2">
    <source>
        <dbReference type="Proteomes" id="UP001201163"/>
    </source>
</evidence>
<keyword evidence="2" id="KW-1185">Reference proteome</keyword>
<accession>A0AAD4L7X0</accession>
<name>A0AAD4L7X0_9AGAM</name>
<protein>
    <submittedName>
        <fullName evidence="1">Uncharacterized protein</fullName>
    </submittedName>
</protein>
<comment type="caution">
    <text evidence="1">The sequence shown here is derived from an EMBL/GenBank/DDBJ whole genome shotgun (WGS) entry which is preliminary data.</text>
</comment>